<reference evidence="5" key="2">
    <citation type="journal article" date="2022" name="Microbiol. Resour. Announc.">
        <title>Metagenome Sequencing to Explore Phylogenomics of Terrestrial Cyanobacteria.</title>
        <authorList>
            <person name="Ward R.D."/>
            <person name="Stajich J.E."/>
            <person name="Johansen J.R."/>
            <person name="Huntemann M."/>
            <person name="Clum A."/>
            <person name="Foster B."/>
            <person name="Foster B."/>
            <person name="Roux S."/>
            <person name="Palaniappan K."/>
            <person name="Varghese N."/>
            <person name="Mukherjee S."/>
            <person name="Reddy T.B.K."/>
            <person name="Daum C."/>
            <person name="Copeland A."/>
            <person name="Chen I.A."/>
            <person name="Ivanova N.N."/>
            <person name="Kyrpides N.C."/>
            <person name="Shapiro N."/>
            <person name="Eloe-Fadrosh E.A."/>
            <person name="Pietrasiak N."/>
        </authorList>
    </citation>
    <scope>NUCLEOTIDE SEQUENCE</scope>
    <source>
        <strain evidence="5">JT2-VF2</strain>
    </source>
</reference>
<dbReference type="AlphaFoldDB" id="A0A951UHN8"/>
<evidence type="ECO:0000256" key="1">
    <source>
        <dbReference type="ARBA" id="ARBA00008853"/>
    </source>
</evidence>
<reference evidence="5" key="1">
    <citation type="submission" date="2021-05" db="EMBL/GenBank/DDBJ databases">
        <authorList>
            <person name="Pietrasiak N."/>
            <person name="Ward R."/>
            <person name="Stajich J.E."/>
            <person name="Kurbessoian T."/>
        </authorList>
    </citation>
    <scope>NUCLEOTIDE SEQUENCE</scope>
    <source>
        <strain evidence="5">JT2-VF2</strain>
    </source>
</reference>
<dbReference type="Pfam" id="PF08450">
    <property type="entry name" value="SGL"/>
    <property type="match status" value="1"/>
</dbReference>
<dbReference type="EMBL" id="JAHHHN010000014">
    <property type="protein sequence ID" value="MBW4563658.1"/>
    <property type="molecule type" value="Genomic_DNA"/>
</dbReference>
<dbReference type="InterPro" id="IPR013658">
    <property type="entry name" value="SGL"/>
</dbReference>
<keyword evidence="3" id="KW-0732">Signal</keyword>
<comment type="similarity">
    <text evidence="1">Belongs to the SMP-30/CGR1 family.</text>
</comment>
<feature type="signal peptide" evidence="3">
    <location>
        <begin position="1"/>
        <end position="21"/>
    </location>
</feature>
<dbReference type="InterPro" id="IPR011042">
    <property type="entry name" value="6-blade_b-propeller_TolB-like"/>
</dbReference>
<evidence type="ECO:0000259" key="4">
    <source>
        <dbReference type="Pfam" id="PF08450"/>
    </source>
</evidence>
<evidence type="ECO:0000313" key="5">
    <source>
        <dbReference type="EMBL" id="MBW4563658.1"/>
    </source>
</evidence>
<dbReference type="SUPFAM" id="SSF63829">
    <property type="entry name" value="Calcium-dependent phosphotriesterase"/>
    <property type="match status" value="1"/>
</dbReference>
<dbReference type="PANTHER" id="PTHR47572">
    <property type="entry name" value="LIPOPROTEIN-RELATED"/>
    <property type="match status" value="1"/>
</dbReference>
<dbReference type="Gene3D" id="2.120.10.30">
    <property type="entry name" value="TolB, C-terminal domain"/>
    <property type="match status" value="1"/>
</dbReference>
<dbReference type="InterPro" id="IPR051262">
    <property type="entry name" value="SMP-30/CGR1_Lactonase"/>
</dbReference>
<dbReference type="GO" id="GO:0016787">
    <property type="term" value="F:hydrolase activity"/>
    <property type="evidence" value="ECO:0007669"/>
    <property type="project" value="UniProtKB-KW"/>
</dbReference>
<feature type="domain" description="SMP-30/Gluconolactonase/LRE-like region" evidence="4">
    <location>
        <begin position="50"/>
        <end position="292"/>
    </location>
</feature>
<keyword evidence="2" id="KW-0378">Hydrolase</keyword>
<proteinExistence type="inferred from homology"/>
<dbReference type="PANTHER" id="PTHR47572:SF4">
    <property type="entry name" value="LACTONASE DRP35"/>
    <property type="match status" value="1"/>
</dbReference>
<name>A0A951UHN8_9NOST</name>
<sequence length="303" mass="33775">MKKFTLPIALCSLFISFLSLQQSHENSAAGLQSINISNTNLEKLVGRFKFTEGPVWHPSGFLLFSDIPADTIYKWTTDGKVVVFRYPAGNPNGNTFDRQGRLITAQHKRRLVRTEKNGQISVLAERYQGKRLNSPNDVVVKSDGSIYFTDPPYGISKDKEELGFYGIYRLKPDRTLTLLNKEMVRPNGLAFSSDEKKLYISDSDKGHIRVFEVKSDGTLTNSKVFAQLTGPKDKGIPDGLKVDVKGNIYCSGSGGVWIFSPTGQFLGKITVPEVVTNLAWGDKDYKTLYITAGQSVYRTRLKG</sequence>
<gene>
    <name evidence="5" type="ORF">KME32_21445</name>
</gene>
<dbReference type="Proteomes" id="UP000715781">
    <property type="component" value="Unassembled WGS sequence"/>
</dbReference>
<organism evidence="5 6">
    <name type="scientific">Mojavia pulchra JT2-VF2</name>
    <dbReference type="NCBI Taxonomy" id="287848"/>
    <lineage>
        <taxon>Bacteria</taxon>
        <taxon>Bacillati</taxon>
        <taxon>Cyanobacteriota</taxon>
        <taxon>Cyanophyceae</taxon>
        <taxon>Nostocales</taxon>
        <taxon>Nostocaceae</taxon>
    </lineage>
</organism>
<accession>A0A951UHN8</accession>
<evidence type="ECO:0000313" key="6">
    <source>
        <dbReference type="Proteomes" id="UP000715781"/>
    </source>
</evidence>
<evidence type="ECO:0000256" key="3">
    <source>
        <dbReference type="SAM" id="SignalP"/>
    </source>
</evidence>
<comment type="caution">
    <text evidence="5">The sequence shown here is derived from an EMBL/GenBank/DDBJ whole genome shotgun (WGS) entry which is preliminary data.</text>
</comment>
<protein>
    <submittedName>
        <fullName evidence="5">SMP-30/gluconolactonase/LRE family protein</fullName>
    </submittedName>
</protein>
<feature type="chain" id="PRO_5037051020" evidence="3">
    <location>
        <begin position="22"/>
        <end position="303"/>
    </location>
</feature>
<evidence type="ECO:0000256" key="2">
    <source>
        <dbReference type="ARBA" id="ARBA00022801"/>
    </source>
</evidence>